<sequence length="578" mass="63412">MSSLTSEAFTNNSSPGNLNNGDDGGEDEVKVVEDEAKVVEVNKAHGQLSRQWNSPQLTSSQQDSTISEDISLSTVFNTNHSNIHDEDDSPGESEALQTNDGNQGLSQWHQNPDQDFSSSEDGEPHTGAENARGSDETMQDGEKPSDSDDLQNYNGAKNDDDDKALSRENASDTDSMQASGSMENNNDGLVDVNDESKMFHDMMSNTRTDQTDKDSTDQDSNANPAEIRSSTNSASDEDTDNKENLEVGKEDLVNLEAKSELSETHSLDSHDLSSDEHLSEYPQQGYTQNSLMPLDRKKRQSFDDVLLYLLDDLAAKKESSKGMLSTLLQRFKDKQQLYMNGTTGNHSNITVSSVPGNASVTEQNELTNNGDDERVMMLGYSNATNVSMEEIEKEAAAGTNALQSSATTESAEYRSLSTDVPGPSDQTIQSHEGSRTPYQDELSSQMYKSNTNQDQRQNEDKPADSKAGQNQRVQEKLERGQNQGDSSDNRGHVTSNNHSNRHNKTIDNDDGSDDDKPTKTAETDTDIAKALMTKMILCHSNPHHRSLLNPEPVCDSNAHLIFPAMLLAAEAGKAARRR</sequence>
<feature type="compositionally biased region" description="Polar residues" evidence="1">
    <location>
        <begin position="172"/>
        <end position="187"/>
    </location>
</feature>
<reference evidence="2 3" key="1">
    <citation type="submission" date="2018-04" db="EMBL/GenBank/DDBJ databases">
        <title>The genome of golden apple snail Pomacea canaliculata provides insight into stress tolerance and invasive adaptation.</title>
        <authorList>
            <person name="Liu C."/>
            <person name="Liu B."/>
            <person name="Ren Y."/>
            <person name="Zhang Y."/>
            <person name="Wang H."/>
            <person name="Li S."/>
            <person name="Jiang F."/>
            <person name="Yin L."/>
            <person name="Zhang G."/>
            <person name="Qian W."/>
            <person name="Fan W."/>
        </authorList>
    </citation>
    <scope>NUCLEOTIDE SEQUENCE [LARGE SCALE GENOMIC DNA]</scope>
    <source>
        <strain evidence="2">SZHN2017</strain>
        <tissue evidence="2">Muscle</tissue>
    </source>
</reference>
<name>A0A2T7NRS8_POMCA</name>
<feature type="compositionally biased region" description="Basic and acidic residues" evidence="1">
    <location>
        <begin position="157"/>
        <end position="170"/>
    </location>
</feature>
<feature type="compositionally biased region" description="Polar residues" evidence="1">
    <location>
        <begin position="441"/>
        <end position="455"/>
    </location>
</feature>
<dbReference type="Proteomes" id="UP000245119">
    <property type="component" value="Linkage Group LG10"/>
</dbReference>
<keyword evidence="3" id="KW-1185">Reference proteome</keyword>
<feature type="compositionally biased region" description="Basic and acidic residues" evidence="1">
    <location>
        <begin position="241"/>
        <end position="279"/>
    </location>
</feature>
<feature type="compositionally biased region" description="Polar residues" evidence="1">
    <location>
        <begin position="95"/>
        <end position="119"/>
    </location>
</feature>
<feature type="region of interest" description="Disordered" evidence="1">
    <location>
        <begin position="1"/>
        <end position="279"/>
    </location>
</feature>
<evidence type="ECO:0000256" key="1">
    <source>
        <dbReference type="SAM" id="MobiDB-lite"/>
    </source>
</evidence>
<feature type="compositionally biased region" description="Polar residues" evidence="1">
    <location>
        <begin position="400"/>
        <end position="431"/>
    </location>
</feature>
<gene>
    <name evidence="2" type="ORF">C0Q70_17153</name>
</gene>
<dbReference type="EMBL" id="PZQS01000010">
    <property type="protein sequence ID" value="PVD23879.1"/>
    <property type="molecule type" value="Genomic_DNA"/>
</dbReference>
<organism evidence="2 3">
    <name type="scientific">Pomacea canaliculata</name>
    <name type="common">Golden apple snail</name>
    <dbReference type="NCBI Taxonomy" id="400727"/>
    <lineage>
        <taxon>Eukaryota</taxon>
        <taxon>Metazoa</taxon>
        <taxon>Spiralia</taxon>
        <taxon>Lophotrochozoa</taxon>
        <taxon>Mollusca</taxon>
        <taxon>Gastropoda</taxon>
        <taxon>Caenogastropoda</taxon>
        <taxon>Architaenioglossa</taxon>
        <taxon>Ampullarioidea</taxon>
        <taxon>Ampullariidae</taxon>
        <taxon>Pomacea</taxon>
    </lineage>
</organism>
<dbReference type="AlphaFoldDB" id="A0A2T7NRS8"/>
<proteinExistence type="predicted"/>
<evidence type="ECO:0000313" key="3">
    <source>
        <dbReference type="Proteomes" id="UP000245119"/>
    </source>
</evidence>
<feature type="compositionally biased region" description="Polar residues" evidence="1">
    <location>
        <begin position="48"/>
        <end position="81"/>
    </location>
</feature>
<feature type="compositionally biased region" description="Polar residues" evidence="1">
    <location>
        <begin position="480"/>
        <end position="498"/>
    </location>
</feature>
<evidence type="ECO:0000313" key="2">
    <source>
        <dbReference type="EMBL" id="PVD23879.1"/>
    </source>
</evidence>
<feature type="compositionally biased region" description="Polar residues" evidence="1">
    <location>
        <begin position="1"/>
        <end position="18"/>
    </location>
</feature>
<feature type="compositionally biased region" description="Basic and acidic residues" evidence="1">
    <location>
        <begin position="27"/>
        <end position="43"/>
    </location>
</feature>
<comment type="caution">
    <text evidence="2">The sequence shown here is derived from an EMBL/GenBank/DDBJ whole genome shotgun (WGS) entry which is preliminary data.</text>
</comment>
<accession>A0A2T7NRS8</accession>
<protein>
    <submittedName>
        <fullName evidence="2">Uncharacterized protein</fullName>
    </submittedName>
</protein>
<feature type="compositionally biased region" description="Basic and acidic residues" evidence="1">
    <location>
        <begin position="122"/>
        <end position="146"/>
    </location>
</feature>
<feature type="region of interest" description="Disordered" evidence="1">
    <location>
        <begin position="399"/>
        <end position="521"/>
    </location>
</feature>